<dbReference type="GO" id="GO:0051301">
    <property type="term" value="P:cell division"/>
    <property type="evidence" value="ECO:0007669"/>
    <property type="project" value="UniProtKB-KW"/>
</dbReference>
<protein>
    <recommendedName>
        <fullName evidence="3">Cell division protein FtsX</fullName>
    </recommendedName>
</protein>
<reference evidence="13" key="1">
    <citation type="submission" date="2020-05" db="EMBL/GenBank/DDBJ databases">
        <authorList>
            <person name="Chiriac C."/>
            <person name="Salcher M."/>
            <person name="Ghai R."/>
            <person name="Kavagutti S V."/>
        </authorList>
    </citation>
    <scope>NUCLEOTIDE SEQUENCE</scope>
</reference>
<dbReference type="NCBIfam" id="NF038347">
    <property type="entry name" value="FtsX_Gpos"/>
    <property type="match status" value="1"/>
</dbReference>
<name>A0A6J6VW93_9ZZZZ</name>
<sequence length="294" mass="32376">MITRLSYFARETLVSLKRNLLMTIAGVITVTVSLCVLGGAWMLSTLVNHGTERWKNGVELEVFMNVDATEAQIAAVQRQLVNDPEVRDFKYLTKDDALTEFRRLFKDQPDLVNSVDAAALPSSFRVAPVKAELTKTVADRFQSQPGVDEVKTAEKQVRQLLSATAWIRTAFIGIFALLLFASLFLIVNTIRLATFARRREIEVMKLVGASNWFVRIPFMLEGLVQGVVGALIAFMAMLGLQNVLTNAISRNSDFSRGFYVTSGDAIMIGLMLVAIGAGIGVLGAIIGLRRFIEA</sequence>
<evidence type="ECO:0000259" key="12">
    <source>
        <dbReference type="Pfam" id="PF18075"/>
    </source>
</evidence>
<organism evidence="13">
    <name type="scientific">freshwater metagenome</name>
    <dbReference type="NCBI Taxonomy" id="449393"/>
    <lineage>
        <taxon>unclassified sequences</taxon>
        <taxon>metagenomes</taxon>
        <taxon>ecological metagenomes</taxon>
    </lineage>
</organism>
<evidence type="ECO:0000256" key="10">
    <source>
        <dbReference type="SAM" id="Phobius"/>
    </source>
</evidence>
<evidence type="ECO:0000256" key="1">
    <source>
        <dbReference type="ARBA" id="ARBA00004651"/>
    </source>
</evidence>
<evidence type="ECO:0000256" key="2">
    <source>
        <dbReference type="ARBA" id="ARBA00007379"/>
    </source>
</evidence>
<dbReference type="Gene3D" id="3.30.70.3040">
    <property type="match status" value="1"/>
</dbReference>
<proteinExistence type="inferred from homology"/>
<dbReference type="GO" id="GO:0005886">
    <property type="term" value="C:plasma membrane"/>
    <property type="evidence" value="ECO:0007669"/>
    <property type="project" value="UniProtKB-SubCell"/>
</dbReference>
<keyword evidence="6 10" id="KW-0812">Transmembrane</keyword>
<comment type="subcellular location">
    <subcellularLocation>
        <location evidence="1">Cell membrane</location>
        <topology evidence="1">Multi-pass membrane protein</topology>
    </subcellularLocation>
</comment>
<keyword evidence="7 10" id="KW-1133">Transmembrane helix</keyword>
<feature type="transmembrane region" description="Helical" evidence="10">
    <location>
        <begin position="20"/>
        <end position="43"/>
    </location>
</feature>
<feature type="domain" description="FtsX extracellular" evidence="12">
    <location>
        <begin position="58"/>
        <end position="150"/>
    </location>
</feature>
<keyword evidence="9" id="KW-0131">Cell cycle</keyword>
<feature type="domain" description="ABC3 transporter permease C-terminal" evidence="11">
    <location>
        <begin position="174"/>
        <end position="285"/>
    </location>
</feature>
<evidence type="ECO:0000256" key="8">
    <source>
        <dbReference type="ARBA" id="ARBA00023136"/>
    </source>
</evidence>
<dbReference type="InterPro" id="IPR058204">
    <property type="entry name" value="FtsX_firmicutes-type"/>
</dbReference>
<evidence type="ECO:0000313" key="13">
    <source>
        <dbReference type="EMBL" id="CAB4776871.1"/>
    </source>
</evidence>
<comment type="similarity">
    <text evidence="2">Belongs to the ABC-4 integral membrane protein family. FtsX subfamily.</text>
</comment>
<dbReference type="Pfam" id="PF02687">
    <property type="entry name" value="FtsX"/>
    <property type="match status" value="1"/>
</dbReference>
<evidence type="ECO:0000256" key="6">
    <source>
        <dbReference type="ARBA" id="ARBA00022692"/>
    </source>
</evidence>
<dbReference type="PANTHER" id="PTHR47755">
    <property type="entry name" value="CELL DIVISION PROTEIN FTSX"/>
    <property type="match status" value="1"/>
</dbReference>
<keyword evidence="8 10" id="KW-0472">Membrane</keyword>
<evidence type="ECO:0000256" key="7">
    <source>
        <dbReference type="ARBA" id="ARBA00022989"/>
    </source>
</evidence>
<evidence type="ECO:0000256" key="5">
    <source>
        <dbReference type="ARBA" id="ARBA00022618"/>
    </source>
</evidence>
<dbReference type="PIRSF" id="PIRSF003097">
    <property type="entry name" value="FtsX"/>
    <property type="match status" value="1"/>
</dbReference>
<keyword evidence="4" id="KW-1003">Cell membrane</keyword>
<accession>A0A6J6VW93</accession>
<dbReference type="Pfam" id="PF18075">
    <property type="entry name" value="FtsX_ECD"/>
    <property type="match status" value="1"/>
</dbReference>
<dbReference type="InterPro" id="IPR040690">
    <property type="entry name" value="FtsX_ECD"/>
</dbReference>
<feature type="transmembrane region" description="Helical" evidence="10">
    <location>
        <begin position="265"/>
        <end position="288"/>
    </location>
</feature>
<dbReference type="InterPro" id="IPR003838">
    <property type="entry name" value="ABC3_permease_C"/>
</dbReference>
<dbReference type="AlphaFoldDB" id="A0A6J6VW93"/>
<evidence type="ECO:0000256" key="9">
    <source>
        <dbReference type="ARBA" id="ARBA00023306"/>
    </source>
</evidence>
<dbReference type="InterPro" id="IPR004513">
    <property type="entry name" value="FtsX"/>
</dbReference>
<feature type="transmembrane region" description="Helical" evidence="10">
    <location>
        <begin position="165"/>
        <end position="190"/>
    </location>
</feature>
<feature type="transmembrane region" description="Helical" evidence="10">
    <location>
        <begin position="223"/>
        <end position="245"/>
    </location>
</feature>
<evidence type="ECO:0000256" key="3">
    <source>
        <dbReference type="ARBA" id="ARBA00021907"/>
    </source>
</evidence>
<dbReference type="PANTHER" id="PTHR47755:SF1">
    <property type="entry name" value="CELL DIVISION PROTEIN FTSX"/>
    <property type="match status" value="1"/>
</dbReference>
<evidence type="ECO:0000256" key="4">
    <source>
        <dbReference type="ARBA" id="ARBA00022475"/>
    </source>
</evidence>
<gene>
    <name evidence="13" type="ORF">UFOPK2925_00595</name>
</gene>
<dbReference type="EMBL" id="CAEZZU010000068">
    <property type="protein sequence ID" value="CAB4776871.1"/>
    <property type="molecule type" value="Genomic_DNA"/>
</dbReference>
<evidence type="ECO:0000259" key="11">
    <source>
        <dbReference type="Pfam" id="PF02687"/>
    </source>
</evidence>
<keyword evidence="5" id="KW-0132">Cell division</keyword>